<dbReference type="EMBL" id="LZPO01017478">
    <property type="protein sequence ID" value="OBS80109.1"/>
    <property type="molecule type" value="Genomic_DNA"/>
</dbReference>
<evidence type="ECO:0000313" key="2">
    <source>
        <dbReference type="Proteomes" id="UP000092124"/>
    </source>
</evidence>
<accession>A0A1A6HPD5</accession>
<reference evidence="1 2" key="1">
    <citation type="submission" date="2016-06" db="EMBL/GenBank/DDBJ databases">
        <title>The Draft Genome Sequence and Annotation of the Desert Woodrat Neotoma lepida.</title>
        <authorList>
            <person name="Campbell M."/>
            <person name="Oakeson K.F."/>
            <person name="Yandell M."/>
            <person name="Halpert J.R."/>
            <person name="Dearing D."/>
        </authorList>
    </citation>
    <scope>NUCLEOTIDE SEQUENCE [LARGE SCALE GENOMIC DNA]</scope>
    <source>
        <strain evidence="1">417</strain>
        <tissue evidence="1">Liver</tissue>
    </source>
</reference>
<proteinExistence type="predicted"/>
<comment type="caution">
    <text evidence="1">The sequence shown here is derived from an EMBL/GenBank/DDBJ whole genome shotgun (WGS) entry which is preliminary data.</text>
</comment>
<keyword evidence="2" id="KW-1185">Reference proteome</keyword>
<organism evidence="1 2">
    <name type="scientific">Neotoma lepida</name>
    <name type="common">Desert woodrat</name>
    <dbReference type="NCBI Taxonomy" id="56216"/>
    <lineage>
        <taxon>Eukaryota</taxon>
        <taxon>Metazoa</taxon>
        <taxon>Chordata</taxon>
        <taxon>Craniata</taxon>
        <taxon>Vertebrata</taxon>
        <taxon>Euteleostomi</taxon>
        <taxon>Mammalia</taxon>
        <taxon>Eutheria</taxon>
        <taxon>Euarchontoglires</taxon>
        <taxon>Glires</taxon>
        <taxon>Rodentia</taxon>
        <taxon>Myomorpha</taxon>
        <taxon>Muroidea</taxon>
        <taxon>Cricetidae</taxon>
        <taxon>Neotominae</taxon>
        <taxon>Neotoma</taxon>
    </lineage>
</organism>
<gene>
    <name evidence="1" type="ORF">A6R68_21690</name>
</gene>
<protein>
    <submittedName>
        <fullName evidence="1">Uncharacterized protein</fullName>
    </submittedName>
</protein>
<dbReference type="OrthoDB" id="10501551at2759"/>
<evidence type="ECO:0000313" key="1">
    <source>
        <dbReference type="EMBL" id="OBS80109.1"/>
    </source>
</evidence>
<dbReference type="AlphaFoldDB" id="A0A1A6HPD5"/>
<dbReference type="Proteomes" id="UP000092124">
    <property type="component" value="Unassembled WGS sequence"/>
</dbReference>
<sequence>MKNQMIIWKNIHTKHEHLVTLHMGIAVRLNGTPTVPEERSTLSPEKYLNYQQYGIPATQNSVEFPEKLLPRDDNYHNLDQHKHFKNEMWLKMDHRESVHENSYIFTDVTNDFAKFSLLNNYHNSQFELPFTSNDSWTYSTDDIIPSNSHINTYSTVNHSENHEHQKVFDKYSKTYSHLPDHSQEKHWTNNQHDQILNEFSNYSKVFTTEY</sequence>
<name>A0A1A6HPD5_NEOLE</name>